<sequence length="188" mass="21572">MKNITIETITNGDIEQCRDLCNELMAFQKSKAFIAPEKFDLMTFDTRMKKSYESSMASQVVVIKDDGFPVGYVFSTIDVIDSSKNGFPEWAPKVENGKSFYPDWVELPQKIGCLNNLYLRDEYRALKFGSKLVEMSMEWLESFSDVNLIFIYISNGNDAALSFYLNRGFTFSHDVFGGFIKAVYKLKE</sequence>
<dbReference type="EMBL" id="CP003349">
    <property type="protein sequence ID" value="AFD07947.1"/>
    <property type="molecule type" value="Genomic_DNA"/>
</dbReference>
<dbReference type="RefSeq" id="WP_014681174.1">
    <property type="nucleotide sequence ID" value="NC_017770.1"/>
</dbReference>
<dbReference type="eggNOG" id="COG0456">
    <property type="taxonomic scope" value="Bacteria"/>
</dbReference>
<dbReference type="GO" id="GO:0016747">
    <property type="term" value="F:acyltransferase activity, transferring groups other than amino-acyl groups"/>
    <property type="evidence" value="ECO:0007669"/>
    <property type="project" value="InterPro"/>
</dbReference>
<dbReference type="KEGG" id="scn:Solca_2928"/>
<dbReference type="InterPro" id="IPR000182">
    <property type="entry name" value="GNAT_dom"/>
</dbReference>
<dbReference type="OrthoDB" id="9792929at2"/>
<keyword evidence="3" id="KW-1185">Reference proteome</keyword>
<dbReference type="InterPro" id="IPR016181">
    <property type="entry name" value="Acyl_CoA_acyltransferase"/>
</dbReference>
<dbReference type="STRING" id="929556.Solca_2928"/>
<gene>
    <name evidence="2" type="ordered locus">Solca_2928</name>
</gene>
<dbReference type="Gene3D" id="3.40.630.30">
    <property type="match status" value="1"/>
</dbReference>
<proteinExistence type="predicted"/>
<keyword evidence="2" id="KW-0808">Transferase</keyword>
<protein>
    <submittedName>
        <fullName evidence="2">Acetyltransferase</fullName>
    </submittedName>
</protein>
<dbReference type="SUPFAM" id="SSF55729">
    <property type="entry name" value="Acyl-CoA N-acyltransferases (Nat)"/>
    <property type="match status" value="1"/>
</dbReference>
<evidence type="ECO:0000259" key="1">
    <source>
        <dbReference type="PROSITE" id="PS51186"/>
    </source>
</evidence>
<dbReference type="Pfam" id="PF00583">
    <property type="entry name" value="Acetyltransf_1"/>
    <property type="match status" value="1"/>
</dbReference>
<organism evidence="2 3">
    <name type="scientific">Solitalea canadensis (strain ATCC 29591 / DSM 3403 / JCM 21819 / LMG 8368 / NBRC 15130 / NCIMB 12057 / USAM 9D)</name>
    <name type="common">Flexibacter canadensis</name>
    <dbReference type="NCBI Taxonomy" id="929556"/>
    <lineage>
        <taxon>Bacteria</taxon>
        <taxon>Pseudomonadati</taxon>
        <taxon>Bacteroidota</taxon>
        <taxon>Sphingobacteriia</taxon>
        <taxon>Sphingobacteriales</taxon>
        <taxon>Sphingobacteriaceae</taxon>
        <taxon>Solitalea</taxon>
    </lineage>
</organism>
<dbReference type="AlphaFoldDB" id="H8KNE9"/>
<accession>H8KNE9</accession>
<name>H8KNE9_SOLCM</name>
<dbReference type="PROSITE" id="PS51186">
    <property type="entry name" value="GNAT"/>
    <property type="match status" value="1"/>
</dbReference>
<evidence type="ECO:0000313" key="3">
    <source>
        <dbReference type="Proteomes" id="UP000007590"/>
    </source>
</evidence>
<evidence type="ECO:0000313" key="2">
    <source>
        <dbReference type="EMBL" id="AFD07947.1"/>
    </source>
</evidence>
<dbReference type="Proteomes" id="UP000007590">
    <property type="component" value="Chromosome"/>
</dbReference>
<feature type="domain" description="N-acetyltransferase" evidence="1">
    <location>
        <begin position="4"/>
        <end position="188"/>
    </location>
</feature>
<dbReference type="HOGENOM" id="CLU_128686_0_0_10"/>
<reference evidence="2" key="1">
    <citation type="submission" date="2012-02" db="EMBL/GenBank/DDBJ databases">
        <title>The complete genome of Solitalea canadensis DSM 3403.</title>
        <authorList>
            <consortium name="US DOE Joint Genome Institute (JGI-PGF)"/>
            <person name="Lucas S."/>
            <person name="Copeland A."/>
            <person name="Lapidus A."/>
            <person name="Glavina del Rio T."/>
            <person name="Dalin E."/>
            <person name="Tice H."/>
            <person name="Bruce D."/>
            <person name="Goodwin L."/>
            <person name="Pitluck S."/>
            <person name="Peters L."/>
            <person name="Ovchinnikova G."/>
            <person name="Lu M."/>
            <person name="Kyrpides N."/>
            <person name="Mavromatis K."/>
            <person name="Ivanova N."/>
            <person name="Brettin T."/>
            <person name="Detter J.C."/>
            <person name="Han C."/>
            <person name="Larimer F."/>
            <person name="Land M."/>
            <person name="Hauser L."/>
            <person name="Markowitz V."/>
            <person name="Cheng J.-F."/>
            <person name="Hugenholtz P."/>
            <person name="Woyke T."/>
            <person name="Wu D."/>
            <person name="Spring S."/>
            <person name="Schroeder M."/>
            <person name="Kopitz M."/>
            <person name="Brambilla E."/>
            <person name="Klenk H.-P."/>
            <person name="Eisen J.A."/>
        </authorList>
    </citation>
    <scope>NUCLEOTIDE SEQUENCE</scope>
    <source>
        <strain evidence="2">DSM 3403</strain>
    </source>
</reference>